<proteinExistence type="predicted"/>
<accession>A0A5B7K188</accession>
<sequence length="93" mass="10586">MMKVTRRLKGSQEEEESAEWPRVSRFVCGSSHLCFIFLLFQTVTPPEEVVFPATSEQPDSNFVTVPLSVHGCHFAARGCSDVIKESWIQLQER</sequence>
<protein>
    <submittedName>
        <fullName evidence="1">Uncharacterized protein</fullName>
    </submittedName>
</protein>
<evidence type="ECO:0000313" key="1">
    <source>
        <dbReference type="EMBL" id="MPC98898.1"/>
    </source>
</evidence>
<comment type="caution">
    <text evidence="1">The sequence shown here is derived from an EMBL/GenBank/DDBJ whole genome shotgun (WGS) entry which is preliminary data.</text>
</comment>
<evidence type="ECO:0000313" key="2">
    <source>
        <dbReference type="Proteomes" id="UP000324222"/>
    </source>
</evidence>
<reference evidence="1 2" key="1">
    <citation type="submission" date="2019-05" db="EMBL/GenBank/DDBJ databases">
        <title>Another draft genome of Portunus trituberculatus and its Hox gene families provides insights of decapod evolution.</title>
        <authorList>
            <person name="Jeong J.-H."/>
            <person name="Song I."/>
            <person name="Kim S."/>
            <person name="Choi T."/>
            <person name="Kim D."/>
            <person name="Ryu S."/>
            <person name="Kim W."/>
        </authorList>
    </citation>
    <scope>NUCLEOTIDE SEQUENCE [LARGE SCALE GENOMIC DNA]</scope>
    <source>
        <tissue evidence="1">Muscle</tissue>
    </source>
</reference>
<dbReference type="EMBL" id="VSRR010116056">
    <property type="protein sequence ID" value="MPC98898.1"/>
    <property type="molecule type" value="Genomic_DNA"/>
</dbReference>
<dbReference type="Proteomes" id="UP000324222">
    <property type="component" value="Unassembled WGS sequence"/>
</dbReference>
<organism evidence="1 2">
    <name type="scientific">Portunus trituberculatus</name>
    <name type="common">Swimming crab</name>
    <name type="synonym">Neptunus trituberculatus</name>
    <dbReference type="NCBI Taxonomy" id="210409"/>
    <lineage>
        <taxon>Eukaryota</taxon>
        <taxon>Metazoa</taxon>
        <taxon>Ecdysozoa</taxon>
        <taxon>Arthropoda</taxon>
        <taxon>Crustacea</taxon>
        <taxon>Multicrustacea</taxon>
        <taxon>Malacostraca</taxon>
        <taxon>Eumalacostraca</taxon>
        <taxon>Eucarida</taxon>
        <taxon>Decapoda</taxon>
        <taxon>Pleocyemata</taxon>
        <taxon>Brachyura</taxon>
        <taxon>Eubrachyura</taxon>
        <taxon>Portunoidea</taxon>
        <taxon>Portunidae</taxon>
        <taxon>Portuninae</taxon>
        <taxon>Portunus</taxon>
    </lineage>
</organism>
<dbReference type="AlphaFoldDB" id="A0A5B7K188"/>
<gene>
    <name evidence="1" type="ORF">E2C01_094284</name>
</gene>
<keyword evidence="2" id="KW-1185">Reference proteome</keyword>
<name>A0A5B7K188_PORTR</name>